<dbReference type="InterPro" id="IPR006935">
    <property type="entry name" value="Helicase/UvrB_N"/>
</dbReference>
<gene>
    <name evidence="2" type="ORF">C0187_05295</name>
</gene>
<name>A0A2J6WJL0_9BACT</name>
<dbReference type="Pfam" id="PF04851">
    <property type="entry name" value="ResIII"/>
    <property type="match status" value="1"/>
</dbReference>
<dbReference type="InterPro" id="IPR027417">
    <property type="entry name" value="P-loop_NTPase"/>
</dbReference>
<proteinExistence type="predicted"/>
<organism evidence="2 3">
    <name type="scientific">Calditerrivibrio nitroreducens</name>
    <dbReference type="NCBI Taxonomy" id="477976"/>
    <lineage>
        <taxon>Bacteria</taxon>
        <taxon>Pseudomonadati</taxon>
        <taxon>Deferribacterota</taxon>
        <taxon>Deferribacteres</taxon>
        <taxon>Deferribacterales</taxon>
        <taxon>Calditerrivibrionaceae</taxon>
    </lineage>
</organism>
<dbReference type="RefSeq" id="WP_424606132.1">
    <property type="nucleotide sequence ID" value="NZ_JBNAVA010000012.1"/>
</dbReference>
<dbReference type="Gene3D" id="3.40.50.300">
    <property type="entry name" value="P-loop containing nucleotide triphosphate hydrolases"/>
    <property type="match status" value="1"/>
</dbReference>
<reference evidence="2 3" key="1">
    <citation type="submission" date="2018-01" db="EMBL/GenBank/DDBJ databases">
        <title>Metagenomic assembled genomes from two thermal pools in the Uzon Caldera, Kamchatka, Russia.</title>
        <authorList>
            <person name="Wilkins L."/>
            <person name="Ettinger C."/>
        </authorList>
    </citation>
    <scope>NUCLEOTIDE SEQUENCE [LARGE SCALE GENOMIC DNA]</scope>
    <source>
        <strain evidence="2">ZAV-05</strain>
    </source>
</reference>
<evidence type="ECO:0000259" key="1">
    <source>
        <dbReference type="Pfam" id="PF04851"/>
    </source>
</evidence>
<dbReference type="SUPFAM" id="SSF52540">
    <property type="entry name" value="P-loop containing nucleoside triphosphate hydrolases"/>
    <property type="match status" value="1"/>
</dbReference>
<dbReference type="GO" id="GO:0016787">
    <property type="term" value="F:hydrolase activity"/>
    <property type="evidence" value="ECO:0007669"/>
    <property type="project" value="InterPro"/>
</dbReference>
<feature type="domain" description="Helicase/UvrB N-terminal" evidence="1">
    <location>
        <begin position="17"/>
        <end position="71"/>
    </location>
</feature>
<dbReference type="InterPro" id="IPR050742">
    <property type="entry name" value="Helicase_Restrict-Modif_Enz"/>
</dbReference>
<dbReference type="PANTHER" id="PTHR47396:SF1">
    <property type="entry name" value="ATP-DEPENDENT HELICASE IRC3-RELATED"/>
    <property type="match status" value="1"/>
</dbReference>
<sequence length="73" mass="8428">MYKAKQWLVINPIDFKRLRPYRNEAIKAVENALIDNKRKMMLAMATGTGKTFTTVCMISLLIKSSYAERILCD</sequence>
<dbReference type="EMBL" id="PNIN01000051">
    <property type="protein sequence ID" value="PMP70563.1"/>
    <property type="molecule type" value="Genomic_DNA"/>
</dbReference>
<accession>A0A2J6WJL0</accession>
<comment type="caution">
    <text evidence="2">The sequence shown here is derived from an EMBL/GenBank/DDBJ whole genome shotgun (WGS) entry which is preliminary data.</text>
</comment>
<dbReference type="GO" id="GO:0003677">
    <property type="term" value="F:DNA binding"/>
    <property type="evidence" value="ECO:0007669"/>
    <property type="project" value="InterPro"/>
</dbReference>
<dbReference type="PANTHER" id="PTHR47396">
    <property type="entry name" value="TYPE I RESTRICTION ENZYME ECOKI R PROTEIN"/>
    <property type="match status" value="1"/>
</dbReference>
<protein>
    <recommendedName>
        <fullName evidence="1">Helicase/UvrB N-terminal domain-containing protein</fullName>
    </recommendedName>
</protein>
<dbReference type="AlphaFoldDB" id="A0A2J6WJL0"/>
<dbReference type="GO" id="GO:0005829">
    <property type="term" value="C:cytosol"/>
    <property type="evidence" value="ECO:0007669"/>
    <property type="project" value="TreeGrafter"/>
</dbReference>
<evidence type="ECO:0000313" key="2">
    <source>
        <dbReference type="EMBL" id="PMP70563.1"/>
    </source>
</evidence>
<dbReference type="GO" id="GO:0005524">
    <property type="term" value="F:ATP binding"/>
    <property type="evidence" value="ECO:0007669"/>
    <property type="project" value="InterPro"/>
</dbReference>
<evidence type="ECO:0000313" key="3">
    <source>
        <dbReference type="Proteomes" id="UP000242881"/>
    </source>
</evidence>
<dbReference type="Proteomes" id="UP000242881">
    <property type="component" value="Unassembled WGS sequence"/>
</dbReference>